<gene>
    <name evidence="2" type="ORF">FCE95_16255</name>
</gene>
<sequence length="76" mass="7898">MKMNVCLSAGVVVSALVMTFGVAGNASAGAGTTFCGYQEVGGAQVWERRYVGNRQCPASDVKNGVEGTLVYSEYIA</sequence>
<accession>A0A4U5JJV8</accession>
<protein>
    <recommendedName>
        <fullName evidence="4">Secreted protein</fullName>
    </recommendedName>
</protein>
<evidence type="ECO:0008006" key="4">
    <source>
        <dbReference type="Google" id="ProtNLM"/>
    </source>
</evidence>
<evidence type="ECO:0000313" key="3">
    <source>
        <dbReference type="Proteomes" id="UP000308707"/>
    </source>
</evidence>
<dbReference type="EMBL" id="SZUA01000003">
    <property type="protein sequence ID" value="TKR29674.1"/>
    <property type="molecule type" value="Genomic_DNA"/>
</dbReference>
<dbReference type="Proteomes" id="UP000308707">
    <property type="component" value="Unassembled WGS sequence"/>
</dbReference>
<reference evidence="2 3" key="1">
    <citation type="submission" date="2019-04" db="EMBL/GenBank/DDBJ databases">
        <title>Reference strain of H23.</title>
        <authorList>
            <person name="Luo X."/>
        </authorList>
    </citation>
    <scope>NUCLEOTIDE SEQUENCE [LARGE SCALE GENOMIC DNA]</scope>
    <source>
        <strain evidence="2 3">H23</strain>
    </source>
</reference>
<proteinExistence type="predicted"/>
<organism evidence="2 3">
    <name type="scientific">Luteimonas gilva</name>
    <dbReference type="NCBI Taxonomy" id="2572684"/>
    <lineage>
        <taxon>Bacteria</taxon>
        <taxon>Pseudomonadati</taxon>
        <taxon>Pseudomonadota</taxon>
        <taxon>Gammaproteobacteria</taxon>
        <taxon>Lysobacterales</taxon>
        <taxon>Lysobacteraceae</taxon>
        <taxon>Luteimonas</taxon>
    </lineage>
</organism>
<evidence type="ECO:0000313" key="2">
    <source>
        <dbReference type="EMBL" id="TKR29674.1"/>
    </source>
</evidence>
<keyword evidence="1" id="KW-0732">Signal</keyword>
<name>A0A4U5JJV8_9GAMM</name>
<dbReference type="AlphaFoldDB" id="A0A4U5JJV8"/>
<comment type="caution">
    <text evidence="2">The sequence shown here is derived from an EMBL/GenBank/DDBJ whole genome shotgun (WGS) entry which is preliminary data.</text>
</comment>
<evidence type="ECO:0000256" key="1">
    <source>
        <dbReference type="SAM" id="SignalP"/>
    </source>
</evidence>
<feature type="chain" id="PRO_5020850561" description="Secreted protein" evidence="1">
    <location>
        <begin position="29"/>
        <end position="76"/>
    </location>
</feature>
<keyword evidence="3" id="KW-1185">Reference proteome</keyword>
<feature type="signal peptide" evidence="1">
    <location>
        <begin position="1"/>
        <end position="28"/>
    </location>
</feature>
<dbReference type="RefSeq" id="WP_137268077.1">
    <property type="nucleotide sequence ID" value="NZ_SZUA01000003.1"/>
</dbReference>